<dbReference type="Gene3D" id="3.40.462.20">
    <property type="match status" value="1"/>
</dbReference>
<sequence length="292" mass="30238">MGEGRVTLVGQAAGVTEIDPAARIARCAPGTTIGELVEAAGERGLAVPLGTVGDDPIHLDGRDWLSRRYGTTGDNLATAAVPTDSATLADAPAGVDEIAMPVARTVPRHPAGAGEPAGLAVALTLHPVPRAVQLGIVFVGRERVAEALVRGAELIADWPDELTGGLSCRAAPSSPFVPPEYQLLSGLALVIVGLGDQRVHGAACAAAAEALDPLFRAVLPISYPALHALLGPPPDVTSRSARLQRSSLDAVAERAATRSRHDRIELFPHAGGWAAEIAGEPHWVATTAREWR</sequence>
<evidence type="ECO:0008006" key="3">
    <source>
        <dbReference type="Google" id="ProtNLM"/>
    </source>
</evidence>
<protein>
    <recommendedName>
        <fullName evidence="3">FAD-binding PCMH-type domain-containing protein</fullName>
    </recommendedName>
</protein>
<keyword evidence="2" id="KW-1185">Reference proteome</keyword>
<dbReference type="Gene3D" id="3.30.465.10">
    <property type="match status" value="2"/>
</dbReference>
<gene>
    <name evidence="1" type="ORF">GCM10009836_57630</name>
</gene>
<dbReference type="InterPro" id="IPR016169">
    <property type="entry name" value="FAD-bd_PCMH_sub2"/>
</dbReference>
<accession>A0ABN2NJI3</accession>
<dbReference type="InterPro" id="IPR036318">
    <property type="entry name" value="FAD-bd_PCMH-like_sf"/>
</dbReference>
<dbReference type="SUPFAM" id="SSF56176">
    <property type="entry name" value="FAD-binding/transporter-associated domain-like"/>
    <property type="match status" value="1"/>
</dbReference>
<dbReference type="EMBL" id="BAAAQK010000024">
    <property type="protein sequence ID" value="GAA1869524.1"/>
    <property type="molecule type" value="Genomic_DNA"/>
</dbReference>
<organism evidence="1 2">
    <name type="scientific">Pseudonocardia ailaonensis</name>
    <dbReference type="NCBI Taxonomy" id="367279"/>
    <lineage>
        <taxon>Bacteria</taxon>
        <taxon>Bacillati</taxon>
        <taxon>Actinomycetota</taxon>
        <taxon>Actinomycetes</taxon>
        <taxon>Pseudonocardiales</taxon>
        <taxon>Pseudonocardiaceae</taxon>
        <taxon>Pseudonocardia</taxon>
    </lineage>
</organism>
<evidence type="ECO:0000313" key="2">
    <source>
        <dbReference type="Proteomes" id="UP001500449"/>
    </source>
</evidence>
<reference evidence="1 2" key="1">
    <citation type="journal article" date="2019" name="Int. J. Syst. Evol. Microbiol.">
        <title>The Global Catalogue of Microorganisms (GCM) 10K type strain sequencing project: providing services to taxonomists for standard genome sequencing and annotation.</title>
        <authorList>
            <consortium name="The Broad Institute Genomics Platform"/>
            <consortium name="The Broad Institute Genome Sequencing Center for Infectious Disease"/>
            <person name="Wu L."/>
            <person name="Ma J."/>
        </authorList>
    </citation>
    <scope>NUCLEOTIDE SEQUENCE [LARGE SCALE GENOMIC DNA]</scope>
    <source>
        <strain evidence="1 2">JCM 16009</strain>
    </source>
</reference>
<name>A0ABN2NJI3_9PSEU</name>
<evidence type="ECO:0000313" key="1">
    <source>
        <dbReference type="EMBL" id="GAA1869524.1"/>
    </source>
</evidence>
<proteinExistence type="predicted"/>
<dbReference type="Proteomes" id="UP001500449">
    <property type="component" value="Unassembled WGS sequence"/>
</dbReference>
<comment type="caution">
    <text evidence="1">The sequence shown here is derived from an EMBL/GenBank/DDBJ whole genome shotgun (WGS) entry which is preliminary data.</text>
</comment>